<evidence type="ECO:0000256" key="1">
    <source>
        <dbReference type="SAM" id="MobiDB-lite"/>
    </source>
</evidence>
<comment type="caution">
    <text evidence="2">The sequence shown here is derived from an EMBL/GenBank/DDBJ whole genome shotgun (WGS) entry which is preliminary data.</text>
</comment>
<gene>
    <name evidence="2" type="ORF">INT46_009917</name>
</gene>
<organism evidence="2 3">
    <name type="scientific">Mucor plumbeus</name>
    <dbReference type="NCBI Taxonomy" id="97098"/>
    <lineage>
        <taxon>Eukaryota</taxon>
        <taxon>Fungi</taxon>
        <taxon>Fungi incertae sedis</taxon>
        <taxon>Mucoromycota</taxon>
        <taxon>Mucoromycotina</taxon>
        <taxon>Mucoromycetes</taxon>
        <taxon>Mucorales</taxon>
        <taxon>Mucorineae</taxon>
        <taxon>Mucoraceae</taxon>
        <taxon>Mucor</taxon>
    </lineage>
</organism>
<feature type="region of interest" description="Disordered" evidence="1">
    <location>
        <begin position="260"/>
        <end position="282"/>
    </location>
</feature>
<evidence type="ECO:0000313" key="3">
    <source>
        <dbReference type="Proteomes" id="UP000650833"/>
    </source>
</evidence>
<accession>A0A8H7QRI2</accession>
<feature type="region of interest" description="Disordered" evidence="1">
    <location>
        <begin position="108"/>
        <end position="134"/>
    </location>
</feature>
<evidence type="ECO:0000313" key="2">
    <source>
        <dbReference type="EMBL" id="KAG2197447.1"/>
    </source>
</evidence>
<sequence>MFNRFIIQRRTLHCSRNLYEEWTKASLRRMKKNDLVHLAKENHLNISGTKNDIIIQLLSHQTAKIVGSTTPSLHSIRKVVEKTDDAFEDVVSADNEWMNAFEMKVAQRGSRKPMSGSRDHFTPTNGTSKPHPFNDGAKTTIVKPAIKQATPIVPPSSAVASTLDKPVVTKEVNQQQQKQATELLEELEGMDPAWVEAFDLKVGSRGARHQLTDTLSPSIPSVSISLDELPFINVDKSEHHPSTAAVATIIKNLKSETGEKYHEKAAPVKETLSSNDNSNEDQTKNTWINTIVGTSMLGWYIFGEKGLANIWHYLTASSSSS</sequence>
<keyword evidence="3" id="KW-1185">Reference proteome</keyword>
<dbReference type="EMBL" id="JAEPRC010000427">
    <property type="protein sequence ID" value="KAG2197447.1"/>
    <property type="molecule type" value="Genomic_DNA"/>
</dbReference>
<dbReference type="Proteomes" id="UP000650833">
    <property type="component" value="Unassembled WGS sequence"/>
</dbReference>
<protein>
    <recommendedName>
        <fullName evidence="4">SAP domain-containing protein</fullName>
    </recommendedName>
</protein>
<name>A0A8H7QRI2_9FUNG</name>
<reference evidence="2" key="1">
    <citation type="submission" date="2020-12" db="EMBL/GenBank/DDBJ databases">
        <title>Metabolic potential, ecology and presence of endohyphal bacteria is reflected in genomic diversity of Mucoromycotina.</title>
        <authorList>
            <person name="Muszewska A."/>
            <person name="Okrasinska A."/>
            <person name="Steczkiewicz K."/>
            <person name="Drgas O."/>
            <person name="Orlowska M."/>
            <person name="Perlinska-Lenart U."/>
            <person name="Aleksandrzak-Piekarczyk T."/>
            <person name="Szatraj K."/>
            <person name="Zielenkiewicz U."/>
            <person name="Pilsyk S."/>
            <person name="Malc E."/>
            <person name="Mieczkowski P."/>
            <person name="Kruszewska J.S."/>
            <person name="Biernat P."/>
            <person name="Pawlowska J."/>
        </authorList>
    </citation>
    <scope>NUCLEOTIDE SEQUENCE</scope>
    <source>
        <strain evidence="2">CBS 226.32</strain>
    </source>
</reference>
<dbReference type="AlphaFoldDB" id="A0A8H7QRI2"/>
<dbReference type="OrthoDB" id="2290844at2759"/>
<proteinExistence type="predicted"/>
<evidence type="ECO:0008006" key="4">
    <source>
        <dbReference type="Google" id="ProtNLM"/>
    </source>
</evidence>